<feature type="compositionally biased region" description="Basic residues" evidence="1">
    <location>
        <begin position="15"/>
        <end position="34"/>
    </location>
</feature>
<proteinExistence type="predicted"/>
<feature type="compositionally biased region" description="Low complexity" evidence="1">
    <location>
        <begin position="1"/>
        <end position="14"/>
    </location>
</feature>
<evidence type="ECO:0000256" key="1">
    <source>
        <dbReference type="SAM" id="MobiDB-lite"/>
    </source>
</evidence>
<accession>A0A0A9BYC8</accession>
<feature type="region of interest" description="Disordered" evidence="1">
    <location>
        <begin position="1"/>
        <end position="41"/>
    </location>
</feature>
<protein>
    <submittedName>
        <fullName evidence="2">Uncharacterized protein</fullName>
    </submittedName>
</protein>
<reference evidence="2" key="2">
    <citation type="journal article" date="2015" name="Data Brief">
        <title>Shoot transcriptome of the giant reed, Arundo donax.</title>
        <authorList>
            <person name="Barrero R.A."/>
            <person name="Guerrero F.D."/>
            <person name="Moolhuijzen P."/>
            <person name="Goolsby J.A."/>
            <person name="Tidwell J."/>
            <person name="Bellgard S.E."/>
            <person name="Bellgard M.I."/>
        </authorList>
    </citation>
    <scope>NUCLEOTIDE SEQUENCE</scope>
    <source>
        <tissue evidence="2">Shoot tissue taken approximately 20 cm above the soil surface</tissue>
    </source>
</reference>
<evidence type="ECO:0000313" key="2">
    <source>
        <dbReference type="EMBL" id="JAD66125.1"/>
    </source>
</evidence>
<organism evidence="2">
    <name type="scientific">Arundo donax</name>
    <name type="common">Giant reed</name>
    <name type="synonym">Donax arundinaceus</name>
    <dbReference type="NCBI Taxonomy" id="35708"/>
    <lineage>
        <taxon>Eukaryota</taxon>
        <taxon>Viridiplantae</taxon>
        <taxon>Streptophyta</taxon>
        <taxon>Embryophyta</taxon>
        <taxon>Tracheophyta</taxon>
        <taxon>Spermatophyta</taxon>
        <taxon>Magnoliopsida</taxon>
        <taxon>Liliopsida</taxon>
        <taxon>Poales</taxon>
        <taxon>Poaceae</taxon>
        <taxon>PACMAD clade</taxon>
        <taxon>Arundinoideae</taxon>
        <taxon>Arundineae</taxon>
        <taxon>Arundo</taxon>
    </lineage>
</organism>
<dbReference type="AlphaFoldDB" id="A0A0A9BYC8"/>
<dbReference type="EMBL" id="GBRH01231770">
    <property type="protein sequence ID" value="JAD66125.1"/>
    <property type="molecule type" value="Transcribed_RNA"/>
</dbReference>
<name>A0A0A9BYC8_ARUDO</name>
<reference evidence="2" key="1">
    <citation type="submission" date="2014-09" db="EMBL/GenBank/DDBJ databases">
        <authorList>
            <person name="Magalhaes I.L.F."/>
            <person name="Oliveira U."/>
            <person name="Santos F.R."/>
            <person name="Vidigal T.H.D.A."/>
            <person name="Brescovit A.D."/>
            <person name="Santos A.J."/>
        </authorList>
    </citation>
    <scope>NUCLEOTIDE SEQUENCE</scope>
    <source>
        <tissue evidence="2">Shoot tissue taken approximately 20 cm above the soil surface</tissue>
    </source>
</reference>
<sequence>MRRGPAVSAAAARARGGRRRGRRRAGWSHRRQRRWAAEATR</sequence>